<evidence type="ECO:0000256" key="1">
    <source>
        <dbReference type="SAM" id="MobiDB-lite"/>
    </source>
</evidence>
<gene>
    <name evidence="2" type="ORF">TCIL3000_5_4630</name>
</gene>
<proteinExistence type="predicted"/>
<evidence type="ECO:0008006" key="3">
    <source>
        <dbReference type="Google" id="ProtNLM"/>
    </source>
</evidence>
<dbReference type="VEuPathDB" id="TriTrypDB:TcIL3000_5_4630"/>
<evidence type="ECO:0000313" key="2">
    <source>
        <dbReference type="EMBL" id="CCC90715.1"/>
    </source>
</evidence>
<feature type="region of interest" description="Disordered" evidence="1">
    <location>
        <begin position="143"/>
        <end position="164"/>
    </location>
</feature>
<accession>G0UM52</accession>
<name>G0UM52_TRYCI</name>
<dbReference type="EMBL" id="HE575318">
    <property type="protein sequence ID" value="CCC90715.1"/>
    <property type="molecule type" value="Genomic_DNA"/>
</dbReference>
<protein>
    <recommendedName>
        <fullName evidence="3">LisH domain-containing protein</fullName>
    </recommendedName>
</protein>
<dbReference type="AlphaFoldDB" id="G0UM52"/>
<sequence>MEDGVNEINTTLLGMQQAFANAMRKSGVMGKMRAQLRAAAIGVIRADPCLRHAAVGDVLRPEDLPLEGRVALLLIDDFIRVHGLNLMGGVFEEECNISLMGEAERSIVEKQRVQRQGQADCKSSLLEMLIAGTLDPRDYKIEEQDTPAESSHSTGTVVQPAAPSSAVAGRLAAVPARGGKKPETALTVPLEMQGHGEISAWLKEYEDSLDFSDSTVGDLSCFDERAYDHVEHI</sequence>
<organism evidence="2">
    <name type="scientific">Trypanosoma congolense (strain IL3000)</name>
    <dbReference type="NCBI Taxonomy" id="1068625"/>
    <lineage>
        <taxon>Eukaryota</taxon>
        <taxon>Discoba</taxon>
        <taxon>Euglenozoa</taxon>
        <taxon>Kinetoplastea</taxon>
        <taxon>Metakinetoplastina</taxon>
        <taxon>Trypanosomatida</taxon>
        <taxon>Trypanosomatidae</taxon>
        <taxon>Trypanosoma</taxon>
        <taxon>Nannomonas</taxon>
    </lineage>
</organism>
<feature type="compositionally biased region" description="Polar residues" evidence="1">
    <location>
        <begin position="147"/>
        <end position="156"/>
    </location>
</feature>
<reference evidence="2" key="1">
    <citation type="journal article" date="2012" name="Proc. Natl. Acad. Sci. U.S.A.">
        <title>Antigenic diversity is generated by distinct evolutionary mechanisms in African trypanosome species.</title>
        <authorList>
            <person name="Jackson A.P."/>
            <person name="Berry A."/>
            <person name="Aslett M."/>
            <person name="Allison H.C."/>
            <person name="Burton P."/>
            <person name="Vavrova-Anderson J."/>
            <person name="Brown R."/>
            <person name="Browne H."/>
            <person name="Corton N."/>
            <person name="Hauser H."/>
            <person name="Gamble J."/>
            <person name="Gilderthorp R."/>
            <person name="Marcello L."/>
            <person name="McQuillan J."/>
            <person name="Otto T.D."/>
            <person name="Quail M.A."/>
            <person name="Sanders M.J."/>
            <person name="van Tonder A."/>
            <person name="Ginger M.L."/>
            <person name="Field M.C."/>
            <person name="Barry J.D."/>
            <person name="Hertz-Fowler C."/>
            <person name="Berriman M."/>
        </authorList>
    </citation>
    <scope>NUCLEOTIDE SEQUENCE</scope>
    <source>
        <strain evidence="2">IL3000</strain>
    </source>
</reference>